<gene>
    <name evidence="10" type="primary">cyt-19</name>
    <name evidence="10" type="ORF">CFIMG_005063RA</name>
</gene>
<proteinExistence type="inferred from homology"/>
<comment type="similarity">
    <text evidence="6">Belongs to the DEAD box helicase family.</text>
</comment>
<dbReference type="SMART" id="SM00490">
    <property type="entry name" value="HELICc"/>
    <property type="match status" value="1"/>
</dbReference>
<dbReference type="InterPro" id="IPR027417">
    <property type="entry name" value="P-loop_NTPase"/>
</dbReference>
<dbReference type="PANTHER" id="PTHR24031">
    <property type="entry name" value="RNA HELICASE"/>
    <property type="match status" value="1"/>
</dbReference>
<evidence type="ECO:0000256" key="5">
    <source>
        <dbReference type="ARBA" id="ARBA00022884"/>
    </source>
</evidence>
<evidence type="ECO:0000256" key="3">
    <source>
        <dbReference type="ARBA" id="ARBA00022806"/>
    </source>
</evidence>
<comment type="caution">
    <text evidence="10">The sequence shown here is derived from an EMBL/GenBank/DDBJ whole genome shotgun (WGS) entry which is preliminary data.</text>
</comment>
<dbReference type="GO" id="GO:0005524">
    <property type="term" value="F:ATP binding"/>
    <property type="evidence" value="ECO:0007669"/>
    <property type="project" value="UniProtKB-UniRule"/>
</dbReference>
<dbReference type="PROSITE" id="PS51194">
    <property type="entry name" value="HELICASE_CTER"/>
    <property type="match status" value="1"/>
</dbReference>
<dbReference type="STRING" id="1035309.A0A2C5X409"/>
<dbReference type="InterPro" id="IPR001650">
    <property type="entry name" value="Helicase_C-like"/>
</dbReference>
<dbReference type="Pfam" id="PF00271">
    <property type="entry name" value="Helicase_C"/>
    <property type="match status" value="1"/>
</dbReference>
<name>A0A2C5X409_9PEZI</name>
<dbReference type="PROSITE" id="PS51192">
    <property type="entry name" value="HELICASE_ATP_BIND_1"/>
    <property type="match status" value="1"/>
</dbReference>
<dbReference type="InterPro" id="IPR011545">
    <property type="entry name" value="DEAD/DEAH_box_helicase_dom"/>
</dbReference>
<feature type="domain" description="Helicase ATP-binding" evidence="8">
    <location>
        <begin position="114"/>
        <end position="305"/>
    </location>
</feature>
<dbReference type="InterPro" id="IPR014001">
    <property type="entry name" value="Helicase_ATP-bd"/>
</dbReference>
<comment type="domain">
    <text evidence="7">The Q motif is unique to and characteristic of the DEAD box family of RNA helicases and controls ATP binding and hydrolysis.</text>
</comment>
<comment type="catalytic activity">
    <reaction evidence="7">
        <text>ATP + H2O = ADP + phosphate + H(+)</text>
        <dbReference type="Rhea" id="RHEA:13065"/>
        <dbReference type="ChEBI" id="CHEBI:15377"/>
        <dbReference type="ChEBI" id="CHEBI:15378"/>
        <dbReference type="ChEBI" id="CHEBI:30616"/>
        <dbReference type="ChEBI" id="CHEBI:43474"/>
        <dbReference type="ChEBI" id="CHEBI:456216"/>
        <dbReference type="EC" id="3.6.4.13"/>
    </reaction>
</comment>
<protein>
    <recommendedName>
        <fullName evidence="7">ATP-dependent RNA helicase</fullName>
        <ecNumber evidence="7">3.6.4.13</ecNumber>
    </recommendedName>
</protein>
<dbReference type="SUPFAM" id="SSF52540">
    <property type="entry name" value="P-loop containing nucleoside triphosphate hydrolases"/>
    <property type="match status" value="1"/>
</dbReference>
<evidence type="ECO:0000259" key="9">
    <source>
        <dbReference type="PROSITE" id="PS51194"/>
    </source>
</evidence>
<feature type="domain" description="Helicase C-terminal" evidence="9">
    <location>
        <begin position="334"/>
        <end position="532"/>
    </location>
</feature>
<evidence type="ECO:0000259" key="8">
    <source>
        <dbReference type="PROSITE" id="PS51192"/>
    </source>
</evidence>
<comment type="function">
    <text evidence="7">RNA helicase.</text>
</comment>
<keyword evidence="5 7" id="KW-0694">RNA-binding</keyword>
<dbReference type="Gene3D" id="3.40.50.300">
    <property type="entry name" value="P-loop containing nucleotide triphosphate hydrolases"/>
    <property type="match status" value="2"/>
</dbReference>
<keyword evidence="11" id="KW-1185">Reference proteome</keyword>
<evidence type="ECO:0000313" key="10">
    <source>
        <dbReference type="EMBL" id="PHH53007.1"/>
    </source>
</evidence>
<evidence type="ECO:0000256" key="1">
    <source>
        <dbReference type="ARBA" id="ARBA00022741"/>
    </source>
</evidence>
<evidence type="ECO:0000256" key="4">
    <source>
        <dbReference type="ARBA" id="ARBA00022840"/>
    </source>
</evidence>
<keyword evidence="2 6" id="KW-0378">Hydrolase</keyword>
<accession>A0A2C5X409</accession>
<reference evidence="10 11" key="2">
    <citation type="journal article" date="2013" name="IMA Fungus">
        <title>IMA Genome-F 1: Ceratocystis fimbriata: Draft nuclear genome sequence for the plant pathogen, Ceratocystis fimbriata.</title>
        <authorList>
            <person name="Wilken P.M."/>
            <person name="Steenkamp E.T."/>
            <person name="Wingfield M.J."/>
            <person name="de Beer Z.W."/>
            <person name="Wingfield B.D."/>
        </authorList>
    </citation>
    <scope>NUCLEOTIDE SEQUENCE [LARGE SCALE GENOMIC DNA]</scope>
    <source>
        <strain evidence="10 11">CBS 114723</strain>
    </source>
</reference>
<sequence length="762" mass="82247">MFRQGIRRCGAPMRQVAAVRSTLIAPSVSSLLTQRTVSLAAKPSVTSLSRSLQQFRFMATEAAAEAEATEVKPEEEATMFADIGKSGLVHPTIIRTIVSGMGYQKMSEVQARTIRPALEGKDLVAQAKTGTGKTIAFLLPTLQRMLLEDPRLATRSSRHNASFGDVRGIVLSPTRELAEQIAVEAKKLVHGTGLVVQAAVGGTQKSQMLQRARREGCHLLVATPGRLLDLLQDPRSGLKAPNLAALVLDEADRMLDVGFSEALRDIGRYLPDPAEKERQTLLFSATIPKDVVSLARAMVRPNNFEFIQTIREDDEPTHAKVPQHIVVTHGWYNVIPSVAEIIKRESEAAAAAGSDALPFKAIIYTPTTAMVDLLYPTLAGVTRDLGRGFNRHFIHGKLTQNQRTRAADMFRTAKSGFLISSDVTARGMDFPNVSHVIQIALPPNAEQYVHRLGRTGRAGKEGKGYIVVPRYMLASTRQMLGAFPINPDKTLETANVEPTDETNESHPIFKAVAEAYNRADPDTFNTTYLSLLGSVERRTAQDAIASMNELTRYGFGMEEPPYISESSAARLGLSRVAGINIGRRPGSSSGMSRGFGGDRPLDVRARNLFQRSLFLLNTSSMFNGAGGPNISEGSMVSCRINARRKSGESAHGATAILRAFSSSSSSSSSSSVSISGNSMFSPFWKRGEGREADFATDLALEGRAVRPGVLNTFVGPLGAPLLLGAKGIAPLENCDISWGPGFVVLLLNKSRAGPGAAWAPWP</sequence>
<dbReference type="GO" id="GO:0016787">
    <property type="term" value="F:hydrolase activity"/>
    <property type="evidence" value="ECO:0007669"/>
    <property type="project" value="UniProtKB-KW"/>
</dbReference>
<dbReference type="OrthoDB" id="193716at2759"/>
<dbReference type="CDD" id="cd17964">
    <property type="entry name" value="DEADc_MSS116"/>
    <property type="match status" value="1"/>
</dbReference>
<dbReference type="Pfam" id="PF00270">
    <property type="entry name" value="DEAD"/>
    <property type="match status" value="1"/>
</dbReference>
<keyword evidence="3 6" id="KW-0347">Helicase</keyword>
<dbReference type="AlphaFoldDB" id="A0A2C5X409"/>
<reference evidence="10 11" key="1">
    <citation type="journal article" date="2013" name="Fungal Biol.">
        <title>Analysis of microsatellite markers in the genome of the plant pathogen Ceratocystis fimbriata.</title>
        <authorList>
            <person name="Simpson M.C."/>
            <person name="Wilken P.M."/>
            <person name="Coetzee M.P."/>
            <person name="Wingfield M.J."/>
            <person name="Wingfield B.D."/>
        </authorList>
    </citation>
    <scope>NUCLEOTIDE SEQUENCE [LARGE SCALE GENOMIC DNA]</scope>
    <source>
        <strain evidence="10 11">CBS 114723</strain>
    </source>
</reference>
<evidence type="ECO:0000256" key="7">
    <source>
        <dbReference type="RuleBase" id="RU365068"/>
    </source>
</evidence>
<evidence type="ECO:0000313" key="11">
    <source>
        <dbReference type="Proteomes" id="UP000222788"/>
    </source>
</evidence>
<dbReference type="EMBL" id="APWK03000052">
    <property type="protein sequence ID" value="PHH53007.1"/>
    <property type="molecule type" value="Genomic_DNA"/>
</dbReference>
<dbReference type="GO" id="GO:0003723">
    <property type="term" value="F:RNA binding"/>
    <property type="evidence" value="ECO:0007669"/>
    <property type="project" value="UniProtKB-UniRule"/>
</dbReference>
<evidence type="ECO:0000256" key="2">
    <source>
        <dbReference type="ARBA" id="ARBA00022801"/>
    </source>
</evidence>
<dbReference type="EC" id="3.6.4.13" evidence="7"/>
<dbReference type="GO" id="GO:0003724">
    <property type="term" value="F:RNA helicase activity"/>
    <property type="evidence" value="ECO:0007669"/>
    <property type="project" value="UniProtKB-EC"/>
</dbReference>
<dbReference type="Proteomes" id="UP000222788">
    <property type="component" value="Unassembled WGS sequence"/>
</dbReference>
<keyword evidence="1 6" id="KW-0547">Nucleotide-binding</keyword>
<dbReference type="CDD" id="cd18787">
    <property type="entry name" value="SF2_C_DEAD"/>
    <property type="match status" value="1"/>
</dbReference>
<keyword evidence="4 6" id="KW-0067">ATP-binding</keyword>
<evidence type="ECO:0000256" key="6">
    <source>
        <dbReference type="RuleBase" id="RU000492"/>
    </source>
</evidence>
<dbReference type="SMART" id="SM00487">
    <property type="entry name" value="DEXDc"/>
    <property type="match status" value="1"/>
</dbReference>
<organism evidence="10 11">
    <name type="scientific">Ceratocystis fimbriata CBS 114723</name>
    <dbReference type="NCBI Taxonomy" id="1035309"/>
    <lineage>
        <taxon>Eukaryota</taxon>
        <taxon>Fungi</taxon>
        <taxon>Dikarya</taxon>
        <taxon>Ascomycota</taxon>
        <taxon>Pezizomycotina</taxon>
        <taxon>Sordariomycetes</taxon>
        <taxon>Hypocreomycetidae</taxon>
        <taxon>Microascales</taxon>
        <taxon>Ceratocystidaceae</taxon>
        <taxon>Ceratocystis</taxon>
    </lineage>
</organism>
<dbReference type="InterPro" id="IPR000629">
    <property type="entry name" value="RNA-helicase_DEAD-box_CS"/>
</dbReference>
<dbReference type="PROSITE" id="PS00039">
    <property type="entry name" value="DEAD_ATP_HELICASE"/>
    <property type="match status" value="1"/>
</dbReference>